<feature type="domain" description="Signal transduction histidine kinase subgroup 3 dimerisation and phosphoacceptor" evidence="11">
    <location>
        <begin position="217"/>
        <end position="283"/>
    </location>
</feature>
<evidence type="ECO:0000256" key="4">
    <source>
        <dbReference type="ARBA" id="ARBA00022679"/>
    </source>
</evidence>
<dbReference type="GO" id="GO:0005524">
    <property type="term" value="F:ATP binding"/>
    <property type="evidence" value="ECO:0007669"/>
    <property type="project" value="UniProtKB-KW"/>
</dbReference>
<reference evidence="13" key="1">
    <citation type="submission" date="2016-10" db="EMBL/GenBank/DDBJ databases">
        <authorList>
            <person name="Varghese N."/>
            <person name="Submissions S."/>
        </authorList>
    </citation>
    <scope>NUCLEOTIDE SEQUENCE [LARGE SCALE GENOMIC DNA]</scope>
    <source>
        <strain evidence="13">DSM 21743</strain>
    </source>
</reference>
<sequence length="434" mass="44348">MPTVTAVERPSGPVPGRACASRGGAPWRVALGTGLVLVGVLAGLPGLETLDESAPTTLPGPGSSAWWACLATVVAQAVALLGDRRLPRATPVLVAGLALPLATAGTGELFSLTSGAVAVASFLAVLARPLRALVAPLLATALLVVVGEAVDAYAAGTSGVGAGITTGLLQTVGAVGLPLLVGTLVVSRREAREARKQSVRAAEGEQEALVRAAVADERTAMARELHDIAAHHLSGIAVMAAAIERQIDTDPARAKESVRLVRGQSTAVLEDLRRLVGLLRTDTDATRGVHSLDGLGELVATTRAAGTPVDLRVLVADRARLGDRLGPIAQLAAYRIVQESLANANRHAPGAAVTVEVDDRPREAVTVTVTNGPSQAGTGGRRGFGLVGMRERADLVGATLAYGPTPEGGWRVQVVVPKDAGAAGLRPQQEEVAR</sequence>
<dbReference type="Proteomes" id="UP000198825">
    <property type="component" value="Chromosome I"/>
</dbReference>
<feature type="transmembrane region" description="Helical" evidence="9">
    <location>
        <begin position="86"/>
        <end position="103"/>
    </location>
</feature>
<accession>A0A1H2LKR1</accession>
<evidence type="ECO:0000256" key="3">
    <source>
        <dbReference type="ARBA" id="ARBA00022553"/>
    </source>
</evidence>
<comment type="catalytic activity">
    <reaction evidence="1">
        <text>ATP + protein L-histidine = ADP + protein N-phospho-L-histidine.</text>
        <dbReference type="EC" id="2.7.13.3"/>
    </reaction>
</comment>
<evidence type="ECO:0000259" key="10">
    <source>
        <dbReference type="Pfam" id="PF02518"/>
    </source>
</evidence>
<dbReference type="GO" id="GO:0016020">
    <property type="term" value="C:membrane"/>
    <property type="evidence" value="ECO:0007669"/>
    <property type="project" value="InterPro"/>
</dbReference>
<dbReference type="Pfam" id="PF07730">
    <property type="entry name" value="HisKA_3"/>
    <property type="match status" value="1"/>
</dbReference>
<keyword evidence="13" id="KW-1185">Reference proteome</keyword>
<dbReference type="AlphaFoldDB" id="A0A1H2LKR1"/>
<keyword evidence="5" id="KW-0547">Nucleotide-binding</keyword>
<feature type="transmembrane region" description="Helical" evidence="9">
    <location>
        <begin position="25"/>
        <end position="44"/>
    </location>
</feature>
<protein>
    <recommendedName>
        <fullName evidence="2">histidine kinase</fullName>
        <ecNumber evidence="2">2.7.13.3</ecNumber>
    </recommendedName>
</protein>
<evidence type="ECO:0000313" key="13">
    <source>
        <dbReference type="Proteomes" id="UP000198825"/>
    </source>
</evidence>
<keyword evidence="3" id="KW-0597">Phosphoprotein</keyword>
<keyword evidence="7" id="KW-0067">ATP-binding</keyword>
<feature type="transmembrane region" description="Helical" evidence="9">
    <location>
        <begin position="109"/>
        <end position="127"/>
    </location>
</feature>
<keyword evidence="4" id="KW-0808">Transferase</keyword>
<feature type="transmembrane region" description="Helical" evidence="9">
    <location>
        <begin position="64"/>
        <end position="81"/>
    </location>
</feature>
<dbReference type="EC" id="2.7.13.3" evidence="2"/>
<dbReference type="PANTHER" id="PTHR24421:SF10">
    <property type="entry name" value="NITRATE_NITRITE SENSOR PROTEIN NARQ"/>
    <property type="match status" value="1"/>
</dbReference>
<evidence type="ECO:0000313" key="12">
    <source>
        <dbReference type="EMBL" id="SDU81442.1"/>
    </source>
</evidence>
<feature type="transmembrane region" description="Helical" evidence="9">
    <location>
        <begin position="134"/>
        <end position="155"/>
    </location>
</feature>
<dbReference type="InterPro" id="IPR003594">
    <property type="entry name" value="HATPase_dom"/>
</dbReference>
<feature type="domain" description="Histidine kinase/HSP90-like ATPase" evidence="10">
    <location>
        <begin position="331"/>
        <end position="419"/>
    </location>
</feature>
<evidence type="ECO:0000256" key="7">
    <source>
        <dbReference type="ARBA" id="ARBA00022840"/>
    </source>
</evidence>
<dbReference type="PANTHER" id="PTHR24421">
    <property type="entry name" value="NITRATE/NITRITE SENSOR PROTEIN NARX-RELATED"/>
    <property type="match status" value="1"/>
</dbReference>
<dbReference type="SUPFAM" id="SSF55874">
    <property type="entry name" value="ATPase domain of HSP90 chaperone/DNA topoisomerase II/histidine kinase"/>
    <property type="match status" value="1"/>
</dbReference>
<keyword evidence="9" id="KW-0812">Transmembrane</keyword>
<proteinExistence type="predicted"/>
<evidence type="ECO:0000256" key="8">
    <source>
        <dbReference type="ARBA" id="ARBA00023012"/>
    </source>
</evidence>
<keyword evidence="9" id="KW-0472">Membrane</keyword>
<dbReference type="InterPro" id="IPR050482">
    <property type="entry name" value="Sensor_HK_TwoCompSys"/>
</dbReference>
<dbReference type="Gene3D" id="1.20.5.1930">
    <property type="match status" value="1"/>
</dbReference>
<dbReference type="Gene3D" id="3.30.565.10">
    <property type="entry name" value="Histidine kinase-like ATPase, C-terminal domain"/>
    <property type="match status" value="1"/>
</dbReference>
<name>A0A1H2LKR1_9ACTN</name>
<dbReference type="InterPro" id="IPR036890">
    <property type="entry name" value="HATPase_C_sf"/>
</dbReference>
<evidence type="ECO:0000256" key="1">
    <source>
        <dbReference type="ARBA" id="ARBA00000085"/>
    </source>
</evidence>
<dbReference type="EMBL" id="LT629799">
    <property type="protein sequence ID" value="SDU81442.1"/>
    <property type="molecule type" value="Genomic_DNA"/>
</dbReference>
<dbReference type="GO" id="GO:0046983">
    <property type="term" value="F:protein dimerization activity"/>
    <property type="evidence" value="ECO:0007669"/>
    <property type="project" value="InterPro"/>
</dbReference>
<keyword evidence="8" id="KW-0902">Two-component regulatory system</keyword>
<evidence type="ECO:0000259" key="11">
    <source>
        <dbReference type="Pfam" id="PF07730"/>
    </source>
</evidence>
<dbReference type="InterPro" id="IPR011712">
    <property type="entry name" value="Sig_transdc_His_kin_sub3_dim/P"/>
</dbReference>
<evidence type="ECO:0000256" key="6">
    <source>
        <dbReference type="ARBA" id="ARBA00022777"/>
    </source>
</evidence>
<dbReference type="GO" id="GO:0000155">
    <property type="term" value="F:phosphorelay sensor kinase activity"/>
    <property type="evidence" value="ECO:0007669"/>
    <property type="project" value="InterPro"/>
</dbReference>
<evidence type="ECO:0000256" key="5">
    <source>
        <dbReference type="ARBA" id="ARBA00022741"/>
    </source>
</evidence>
<evidence type="ECO:0000256" key="9">
    <source>
        <dbReference type="SAM" id="Phobius"/>
    </source>
</evidence>
<dbReference type="Pfam" id="PF02518">
    <property type="entry name" value="HATPase_c"/>
    <property type="match status" value="1"/>
</dbReference>
<feature type="transmembrane region" description="Helical" evidence="9">
    <location>
        <begin position="167"/>
        <end position="186"/>
    </location>
</feature>
<keyword evidence="9" id="KW-1133">Transmembrane helix</keyword>
<dbReference type="CDD" id="cd16917">
    <property type="entry name" value="HATPase_UhpB-NarQ-NarX-like"/>
    <property type="match status" value="1"/>
</dbReference>
<dbReference type="STRING" id="546874.SAMN04488544_0395"/>
<gene>
    <name evidence="12" type="ORF">SAMN04488544_0395</name>
</gene>
<evidence type="ECO:0000256" key="2">
    <source>
        <dbReference type="ARBA" id="ARBA00012438"/>
    </source>
</evidence>
<organism evidence="12 13">
    <name type="scientific">Microlunatus sagamiharensis</name>
    <dbReference type="NCBI Taxonomy" id="546874"/>
    <lineage>
        <taxon>Bacteria</taxon>
        <taxon>Bacillati</taxon>
        <taxon>Actinomycetota</taxon>
        <taxon>Actinomycetes</taxon>
        <taxon>Propionibacteriales</taxon>
        <taxon>Propionibacteriaceae</taxon>
        <taxon>Microlunatus</taxon>
    </lineage>
</organism>
<keyword evidence="6 12" id="KW-0418">Kinase</keyword>